<dbReference type="GO" id="GO:0004643">
    <property type="term" value="F:phosphoribosylaminoimidazolecarboxamide formyltransferase activity"/>
    <property type="evidence" value="ECO:0007669"/>
    <property type="project" value="InterPro"/>
</dbReference>
<dbReference type="GO" id="GO:0003937">
    <property type="term" value="F:IMP cyclohydrolase activity"/>
    <property type="evidence" value="ECO:0007669"/>
    <property type="project" value="InterPro"/>
</dbReference>
<dbReference type="InterPro" id="IPR016193">
    <property type="entry name" value="Cytidine_deaminase-like"/>
</dbReference>
<dbReference type="InterPro" id="IPR002695">
    <property type="entry name" value="PurH-like"/>
</dbReference>
<keyword evidence="6" id="KW-0378">Hydrolase</keyword>
<dbReference type="GO" id="GO:0005829">
    <property type="term" value="C:cytosol"/>
    <property type="evidence" value="ECO:0007669"/>
    <property type="project" value="TreeGrafter"/>
</dbReference>
<comment type="pathway">
    <text evidence="1">Purine metabolism; IMP biosynthesis via de novo pathway; IMP from 5-formamido-1-(5-phospho-D-ribosyl)imidazole-4-carboxamide: step 1/1.</text>
</comment>
<gene>
    <name evidence="9" type="ORF">METZ01_LOCUS243941</name>
</gene>
<dbReference type="InterPro" id="IPR024051">
    <property type="entry name" value="AICAR_Tfase_dup_dom_sf"/>
</dbReference>
<evidence type="ECO:0000256" key="4">
    <source>
        <dbReference type="ARBA" id="ARBA00022679"/>
    </source>
</evidence>
<accession>A0A382HVY7</accession>
<evidence type="ECO:0000256" key="5">
    <source>
        <dbReference type="ARBA" id="ARBA00022755"/>
    </source>
</evidence>
<dbReference type="SMART" id="SM00851">
    <property type="entry name" value="MGS"/>
    <property type="match status" value="1"/>
</dbReference>
<dbReference type="InterPro" id="IPR036914">
    <property type="entry name" value="MGS-like_dom_sf"/>
</dbReference>
<proteinExistence type="inferred from homology"/>
<dbReference type="Gene3D" id="3.40.140.20">
    <property type="match status" value="1"/>
</dbReference>
<keyword evidence="4" id="KW-0808">Transferase</keyword>
<dbReference type="PANTHER" id="PTHR11692:SF0">
    <property type="entry name" value="BIFUNCTIONAL PURINE BIOSYNTHESIS PROTEIN ATIC"/>
    <property type="match status" value="1"/>
</dbReference>
<dbReference type="UniPathway" id="UPA00074">
    <property type="reaction ID" value="UER00133"/>
</dbReference>
<evidence type="ECO:0000256" key="1">
    <source>
        <dbReference type="ARBA" id="ARBA00004844"/>
    </source>
</evidence>
<keyword evidence="5" id="KW-0658">Purine biosynthesis</keyword>
<evidence type="ECO:0000256" key="2">
    <source>
        <dbReference type="ARBA" id="ARBA00004954"/>
    </source>
</evidence>
<evidence type="ECO:0000256" key="3">
    <source>
        <dbReference type="ARBA" id="ARBA00007667"/>
    </source>
</evidence>
<reference evidence="9" key="1">
    <citation type="submission" date="2018-05" db="EMBL/GenBank/DDBJ databases">
        <authorList>
            <person name="Lanie J.A."/>
            <person name="Ng W.-L."/>
            <person name="Kazmierczak K.M."/>
            <person name="Andrzejewski T.M."/>
            <person name="Davidsen T.M."/>
            <person name="Wayne K.J."/>
            <person name="Tettelin H."/>
            <person name="Glass J.I."/>
            <person name="Rusch D."/>
            <person name="Podicherti R."/>
            <person name="Tsui H.-C.T."/>
            <person name="Winkler M.E."/>
        </authorList>
    </citation>
    <scope>NUCLEOTIDE SEQUENCE</scope>
</reference>
<dbReference type="PROSITE" id="PS51855">
    <property type="entry name" value="MGS"/>
    <property type="match status" value="1"/>
</dbReference>
<dbReference type="EMBL" id="UINC01063441">
    <property type="protein sequence ID" value="SVB91087.1"/>
    <property type="molecule type" value="Genomic_DNA"/>
</dbReference>
<feature type="non-terminal residue" evidence="9">
    <location>
        <position position="278"/>
    </location>
</feature>
<name>A0A382HVY7_9ZZZZ</name>
<dbReference type="SUPFAM" id="SSF52335">
    <property type="entry name" value="Methylglyoxal synthase-like"/>
    <property type="match status" value="1"/>
</dbReference>
<protein>
    <recommendedName>
        <fullName evidence="8">MGS-like domain-containing protein</fullName>
    </recommendedName>
</protein>
<dbReference type="CDD" id="cd01421">
    <property type="entry name" value="IMPCH"/>
    <property type="match status" value="1"/>
</dbReference>
<dbReference type="Pfam" id="PF01808">
    <property type="entry name" value="AICARFT_IMPCHas"/>
    <property type="match status" value="1"/>
</dbReference>
<dbReference type="FunFam" id="3.40.50.1380:FF:000001">
    <property type="entry name" value="Bifunctional purine biosynthesis protein PurH"/>
    <property type="match status" value="1"/>
</dbReference>
<evidence type="ECO:0000256" key="7">
    <source>
        <dbReference type="ARBA" id="ARBA00023268"/>
    </source>
</evidence>
<evidence type="ECO:0000313" key="9">
    <source>
        <dbReference type="EMBL" id="SVB91087.1"/>
    </source>
</evidence>
<sequence>MKSKKALLSVSDKTGVVSLARGLVELGWEILSTGGTGNVLQEAGVSVTEVSTVTKHDEIMEGRVKTLHPAVHAGILARRDSREDIATLGKYGYEPIDLVVVNLYPFEETIVNPSVTMTKAMAQVDVGGPTMLRAAAKNHKDVWVLVDPGDYTNVLTQIREEGSDTREIRQILAGKVFQHLRDYDGCIADYLSGESNEEAGYPSRLECLAEIVGELRYGENPNQKAAFYSVGKYKEGLAALRQLQGKSLSYNNLLDLDGALLSLAPFAHCSDPVTSIVK</sequence>
<keyword evidence="7" id="KW-0511">Multifunctional enzyme</keyword>
<evidence type="ECO:0000256" key="6">
    <source>
        <dbReference type="ARBA" id="ARBA00022801"/>
    </source>
</evidence>
<dbReference type="InterPro" id="IPR011607">
    <property type="entry name" value="MGS-like_dom"/>
</dbReference>
<comment type="similarity">
    <text evidence="3">Belongs to the PurH family.</text>
</comment>
<dbReference type="AlphaFoldDB" id="A0A382HVY7"/>
<dbReference type="Gene3D" id="3.40.50.1380">
    <property type="entry name" value="Methylglyoxal synthase-like domain"/>
    <property type="match status" value="1"/>
</dbReference>
<dbReference type="GO" id="GO:0006189">
    <property type="term" value="P:'de novo' IMP biosynthetic process"/>
    <property type="evidence" value="ECO:0007669"/>
    <property type="project" value="UniProtKB-UniPathway"/>
</dbReference>
<dbReference type="PANTHER" id="PTHR11692">
    <property type="entry name" value="BIFUNCTIONAL PURINE BIOSYNTHESIS PROTEIN PURH"/>
    <property type="match status" value="1"/>
</dbReference>
<organism evidence="9">
    <name type="scientific">marine metagenome</name>
    <dbReference type="NCBI Taxonomy" id="408172"/>
    <lineage>
        <taxon>unclassified sequences</taxon>
        <taxon>metagenomes</taxon>
        <taxon>ecological metagenomes</taxon>
    </lineage>
</organism>
<dbReference type="SMART" id="SM00798">
    <property type="entry name" value="AICARFT_IMPCHas"/>
    <property type="match status" value="1"/>
</dbReference>
<feature type="domain" description="MGS-like" evidence="8">
    <location>
        <begin position="1"/>
        <end position="146"/>
    </location>
</feature>
<dbReference type="SUPFAM" id="SSF53927">
    <property type="entry name" value="Cytidine deaminase-like"/>
    <property type="match status" value="1"/>
</dbReference>
<evidence type="ECO:0000259" key="8">
    <source>
        <dbReference type="PROSITE" id="PS51855"/>
    </source>
</evidence>
<comment type="pathway">
    <text evidence="2">Purine metabolism; IMP biosynthesis via de novo pathway; 5-formamido-1-(5-phospho-D-ribosyl)imidazole-4-carboxamide from 5-amino-1-(5-phospho-D-ribosyl)imidazole-4-carboxamide (10-formyl THF route): step 1/1.</text>
</comment>
<dbReference type="Pfam" id="PF02142">
    <property type="entry name" value="MGS"/>
    <property type="match status" value="1"/>
</dbReference>